<organism evidence="2 3">
    <name type="scientific">Saccharothrix mutabilis subsp. mutabilis</name>
    <dbReference type="NCBI Taxonomy" id="66855"/>
    <lineage>
        <taxon>Bacteria</taxon>
        <taxon>Bacillati</taxon>
        <taxon>Actinomycetota</taxon>
        <taxon>Actinomycetes</taxon>
        <taxon>Pseudonocardiales</taxon>
        <taxon>Pseudonocardiaceae</taxon>
        <taxon>Saccharothrix</taxon>
    </lineage>
</organism>
<evidence type="ECO:0000313" key="3">
    <source>
        <dbReference type="Proteomes" id="UP001500416"/>
    </source>
</evidence>
<feature type="domain" description="Helicase XPB/Ssl2 N-terminal" evidence="1">
    <location>
        <begin position="482"/>
        <end position="604"/>
    </location>
</feature>
<dbReference type="EMBL" id="BAAABU010000002">
    <property type="protein sequence ID" value="GAA0217978.1"/>
    <property type="molecule type" value="Genomic_DNA"/>
</dbReference>
<keyword evidence="2" id="KW-0378">Hydrolase</keyword>
<dbReference type="Proteomes" id="UP001500416">
    <property type="component" value="Unassembled WGS sequence"/>
</dbReference>
<proteinExistence type="predicted"/>
<keyword evidence="2" id="KW-0547">Nucleotide-binding</keyword>
<sequence length="770" mass="81105">MLLVVDKCASPLPVRARPYTVVGMSGTTLADWLRAQDDSALVALLRARPDLATPPPADVTVLATRIGSRASVSRACEDLDTLALSVLEALLVLDADLHPVAFDQLAALFDVDVRPTVRLLRDRALVWGEPSALSTPPATRDAVNPFPCGLGRSVPSLAEADLGVLGEDERRVLGALAAGPPVGQTKDAAHVVSLANATTPIQKLLARGLLVRRDALTVELPREIGLKVRGDRPLGDVQTSEPPLTTVERVPATVDSTGGGAALELCRHVEGLLGLWSEEPPAVLRSGGVGVRELRRVAKDLDVDERRAALLVELVVNAGLVADSEGTDPEWVPTTQADSWLTAAPEHRWAALAQAWLDLPRLPGLIGQRDDRDRLLNPLAPELNRPGAPRDRRRILDALAALPPGTAVPDVAELAAVLAWRAPRRGGRLRDELVRWAVDEGTAVGVLALGALTAQGRTLLSEGSGPAAKRLGDALPPPVDHVLVQADLTVVAPGRLEPELAEDVALVADVESAGGATVYRVHEGSVRRAFDAGKTAAELHELFRAKSKTPVPQSLTYLIDDTARKHGRLRGGAAGSFLRCDDPVLVAEVVAHPAAERLELRRIAPTVLVSPLPLAEVVDGLRAAGFAPAAEGPDGRVLDLRAAGRRIPGKGRRRVAVPSVPSDEQLGELVRLVRAGDRAAATTGGARVAVPGHLGAGPSATLDLLQRAAREGRGVLVDFVDGHGTAARRVIKPQVVGGGVLEGVDVSYGEVRRFPLHRITSAALVEDDPA</sequence>
<keyword evidence="2" id="KW-0347">Helicase</keyword>
<dbReference type="InterPro" id="IPR032830">
    <property type="entry name" value="XPB/Ssl2_N"/>
</dbReference>
<name>A0ABP3CY83_9PSEU</name>
<dbReference type="Pfam" id="PF13625">
    <property type="entry name" value="Helicase_C_3"/>
    <property type="match status" value="1"/>
</dbReference>
<protein>
    <submittedName>
        <fullName evidence="2">Helicase-associated domain-containing protein</fullName>
    </submittedName>
</protein>
<accession>A0ABP3CY83</accession>
<keyword evidence="2" id="KW-0067">ATP-binding</keyword>
<keyword evidence="3" id="KW-1185">Reference proteome</keyword>
<gene>
    <name evidence="2" type="ORF">GCM10010492_14780</name>
</gene>
<comment type="caution">
    <text evidence="2">The sequence shown here is derived from an EMBL/GenBank/DDBJ whole genome shotgun (WGS) entry which is preliminary data.</text>
</comment>
<evidence type="ECO:0000259" key="1">
    <source>
        <dbReference type="Pfam" id="PF13625"/>
    </source>
</evidence>
<evidence type="ECO:0000313" key="2">
    <source>
        <dbReference type="EMBL" id="GAA0217978.1"/>
    </source>
</evidence>
<reference evidence="3" key="1">
    <citation type="journal article" date="2019" name="Int. J. Syst. Evol. Microbiol.">
        <title>The Global Catalogue of Microorganisms (GCM) 10K type strain sequencing project: providing services to taxonomists for standard genome sequencing and annotation.</title>
        <authorList>
            <consortium name="The Broad Institute Genomics Platform"/>
            <consortium name="The Broad Institute Genome Sequencing Center for Infectious Disease"/>
            <person name="Wu L."/>
            <person name="Ma J."/>
        </authorList>
    </citation>
    <scope>NUCLEOTIDE SEQUENCE [LARGE SCALE GENOMIC DNA]</scope>
    <source>
        <strain evidence="3">JCM 3380</strain>
    </source>
</reference>
<dbReference type="GO" id="GO:0004386">
    <property type="term" value="F:helicase activity"/>
    <property type="evidence" value="ECO:0007669"/>
    <property type="project" value="UniProtKB-KW"/>
</dbReference>